<keyword evidence="9" id="KW-1185">Reference proteome</keyword>
<evidence type="ECO:0000313" key="8">
    <source>
        <dbReference type="EMBL" id="RKQ12986.1"/>
    </source>
</evidence>
<dbReference type="OrthoDB" id="9804482at2"/>
<evidence type="ECO:0000256" key="5">
    <source>
        <dbReference type="ARBA" id="ARBA00022833"/>
    </source>
</evidence>
<dbReference type="Proteomes" id="UP000272238">
    <property type="component" value="Unassembled WGS sequence"/>
</dbReference>
<sequence length="154" mass="17415">MEENQKNVPAKRVDIVSVKLVREKTMMYKNRRVRSPQDAYELMKEFLGDVDREHFVVLCMDTKNQPTNIQVVHIGSLNSSIVHPREVLKSAILSNSASIICGHNHPSNDTTPSPEDIAVTQRLMEAGQIVGIDVIDHLILCENNFRSLKESGYM</sequence>
<evidence type="ECO:0000256" key="2">
    <source>
        <dbReference type="ARBA" id="ARBA00022670"/>
    </source>
</evidence>
<dbReference type="EMBL" id="RBZN01000074">
    <property type="protein sequence ID" value="RKQ12986.1"/>
    <property type="molecule type" value="Genomic_DNA"/>
</dbReference>
<evidence type="ECO:0000256" key="3">
    <source>
        <dbReference type="ARBA" id="ARBA00022723"/>
    </source>
</evidence>
<protein>
    <submittedName>
        <fullName evidence="8">DNA repair protein RadC</fullName>
    </submittedName>
</protein>
<feature type="domain" description="MPN" evidence="7">
    <location>
        <begin position="32"/>
        <end position="154"/>
    </location>
</feature>
<dbReference type="RefSeq" id="WP_121215923.1">
    <property type="nucleotide sequence ID" value="NZ_RBZN01000074.1"/>
</dbReference>
<dbReference type="GO" id="GO:0046872">
    <property type="term" value="F:metal ion binding"/>
    <property type="evidence" value="ECO:0007669"/>
    <property type="project" value="UniProtKB-KW"/>
</dbReference>
<proteinExistence type="inferred from homology"/>
<dbReference type="GO" id="GO:0006508">
    <property type="term" value="P:proteolysis"/>
    <property type="evidence" value="ECO:0007669"/>
    <property type="project" value="UniProtKB-KW"/>
</dbReference>
<dbReference type="AlphaFoldDB" id="A0A494YSM5"/>
<accession>A0A494YSM5</accession>
<evidence type="ECO:0000259" key="7">
    <source>
        <dbReference type="PROSITE" id="PS50249"/>
    </source>
</evidence>
<dbReference type="InterPro" id="IPR001405">
    <property type="entry name" value="UPF0758"/>
</dbReference>
<dbReference type="PANTHER" id="PTHR30471:SF3">
    <property type="entry name" value="UPF0758 PROTEIN YEES-RELATED"/>
    <property type="match status" value="1"/>
</dbReference>
<keyword evidence="3" id="KW-0479">Metal-binding</keyword>
<comment type="similarity">
    <text evidence="1">Belongs to the UPF0758 family.</text>
</comment>
<evidence type="ECO:0000313" key="9">
    <source>
        <dbReference type="Proteomes" id="UP000272238"/>
    </source>
</evidence>
<reference evidence="8 9" key="1">
    <citation type="journal article" date="2016" name="Antonie Van Leeuwenhoek">
        <title>Lysinibacillus endophyticus sp. nov., an indole-3-acetic acid producing endophytic bacterium isolated from corn root (Zea mays cv. Xinken-5).</title>
        <authorList>
            <person name="Yu J."/>
            <person name="Guan X."/>
            <person name="Liu C."/>
            <person name="Xiang W."/>
            <person name="Yu Z."/>
            <person name="Liu X."/>
            <person name="Wang G."/>
        </authorList>
    </citation>
    <scope>NUCLEOTIDE SEQUENCE [LARGE SCALE GENOMIC DNA]</scope>
    <source>
        <strain evidence="8 9">DSM 100506</strain>
    </source>
</reference>
<dbReference type="InterPro" id="IPR037518">
    <property type="entry name" value="MPN"/>
</dbReference>
<evidence type="ECO:0000256" key="4">
    <source>
        <dbReference type="ARBA" id="ARBA00022801"/>
    </source>
</evidence>
<dbReference type="CDD" id="cd08071">
    <property type="entry name" value="MPN_DUF2466"/>
    <property type="match status" value="1"/>
</dbReference>
<evidence type="ECO:0000256" key="6">
    <source>
        <dbReference type="ARBA" id="ARBA00023049"/>
    </source>
</evidence>
<dbReference type="InterPro" id="IPR025657">
    <property type="entry name" value="RadC_JAB"/>
</dbReference>
<dbReference type="GO" id="GO:0008237">
    <property type="term" value="F:metallopeptidase activity"/>
    <property type="evidence" value="ECO:0007669"/>
    <property type="project" value="UniProtKB-KW"/>
</dbReference>
<comment type="caution">
    <text evidence="8">The sequence shown here is derived from an EMBL/GenBank/DDBJ whole genome shotgun (WGS) entry which is preliminary data.</text>
</comment>
<dbReference type="Pfam" id="PF04002">
    <property type="entry name" value="RadC"/>
    <property type="match status" value="1"/>
</dbReference>
<keyword evidence="5" id="KW-0862">Zinc</keyword>
<gene>
    <name evidence="8" type="ORF">D8M03_16645</name>
</gene>
<keyword evidence="2" id="KW-0645">Protease</keyword>
<keyword evidence="6" id="KW-0482">Metalloprotease</keyword>
<organism evidence="8 9">
    <name type="scientific">Ureibacillus endophyticus</name>
    <dbReference type="NCBI Taxonomy" id="1978490"/>
    <lineage>
        <taxon>Bacteria</taxon>
        <taxon>Bacillati</taxon>
        <taxon>Bacillota</taxon>
        <taxon>Bacilli</taxon>
        <taxon>Bacillales</taxon>
        <taxon>Caryophanaceae</taxon>
        <taxon>Ureibacillus</taxon>
    </lineage>
</organism>
<dbReference type="PROSITE" id="PS50249">
    <property type="entry name" value="MPN"/>
    <property type="match status" value="1"/>
</dbReference>
<dbReference type="Gene3D" id="3.40.140.10">
    <property type="entry name" value="Cytidine Deaminase, domain 2"/>
    <property type="match status" value="1"/>
</dbReference>
<keyword evidence="4" id="KW-0378">Hydrolase</keyword>
<dbReference type="PANTHER" id="PTHR30471">
    <property type="entry name" value="DNA REPAIR PROTEIN RADC"/>
    <property type="match status" value="1"/>
</dbReference>
<evidence type="ECO:0000256" key="1">
    <source>
        <dbReference type="ARBA" id="ARBA00010243"/>
    </source>
</evidence>
<name>A0A494YSM5_9BACL</name>